<dbReference type="Proteomes" id="UP000231419">
    <property type="component" value="Segment"/>
</dbReference>
<dbReference type="Pfam" id="PF00154">
    <property type="entry name" value="RecA_N"/>
    <property type="match status" value="1"/>
</dbReference>
<dbReference type="InterPro" id="IPR049261">
    <property type="entry name" value="RecA-like_C"/>
</dbReference>
<proteinExistence type="inferred from homology"/>
<evidence type="ECO:0000256" key="2">
    <source>
        <dbReference type="ARBA" id="ARBA00022741"/>
    </source>
</evidence>
<evidence type="ECO:0000256" key="3">
    <source>
        <dbReference type="ARBA" id="ARBA00022840"/>
    </source>
</evidence>
<dbReference type="InterPro" id="IPR049428">
    <property type="entry name" value="RecA-like_N"/>
</dbReference>
<evidence type="ECO:0000256" key="4">
    <source>
        <dbReference type="ARBA" id="ARBA00023125"/>
    </source>
</evidence>
<keyword evidence="5" id="KW-0233">DNA recombination</keyword>
<evidence type="ECO:0000256" key="1">
    <source>
        <dbReference type="ARBA" id="ARBA00009391"/>
    </source>
</evidence>
<dbReference type="PRINTS" id="PR00142">
    <property type="entry name" value="RECA"/>
</dbReference>
<reference evidence="9" key="1">
    <citation type="submission" date="2017-08" db="EMBL/GenBank/DDBJ databases">
        <authorList>
            <person name="de Groot N.N."/>
        </authorList>
    </citation>
    <scope>NUCLEOTIDE SEQUENCE [LARGE SCALE GENOMIC DNA]</scope>
</reference>
<organism evidence="8 9">
    <name type="scientific">Rhodococcus phage Trina</name>
    <dbReference type="NCBI Taxonomy" id="2027905"/>
    <lineage>
        <taxon>Viruses</taxon>
        <taxon>Duplodnaviria</taxon>
        <taxon>Heunggongvirae</taxon>
        <taxon>Uroviricota</taxon>
        <taxon>Caudoviricetes</taxon>
        <taxon>Trinavirus</taxon>
        <taxon>Trinavirus trina</taxon>
    </lineage>
</organism>
<dbReference type="InterPro" id="IPR023400">
    <property type="entry name" value="RecA_C_sf"/>
</dbReference>
<dbReference type="SUPFAM" id="SSF54752">
    <property type="entry name" value="RecA protein, C-terminal domain"/>
    <property type="match status" value="1"/>
</dbReference>
<name>A0A2D0ZN04_9CAUD</name>
<feature type="domain" description="RecA-like N-terminal" evidence="6">
    <location>
        <begin position="22"/>
        <end position="268"/>
    </location>
</feature>
<evidence type="ECO:0000259" key="6">
    <source>
        <dbReference type="Pfam" id="PF00154"/>
    </source>
</evidence>
<feature type="domain" description="RecA-like C-terminal" evidence="7">
    <location>
        <begin position="279"/>
        <end position="333"/>
    </location>
</feature>
<evidence type="ECO:0000256" key="5">
    <source>
        <dbReference type="ARBA" id="ARBA00023172"/>
    </source>
</evidence>
<dbReference type="PANTHER" id="PTHR45900">
    <property type="entry name" value="RECA"/>
    <property type="match status" value="1"/>
</dbReference>
<protein>
    <submittedName>
        <fullName evidence="8">RecA-like DNA recombinase</fullName>
    </submittedName>
</protein>
<dbReference type="GO" id="GO:0006281">
    <property type="term" value="P:DNA repair"/>
    <property type="evidence" value="ECO:0007669"/>
    <property type="project" value="InterPro"/>
</dbReference>
<dbReference type="SUPFAM" id="SSF52540">
    <property type="entry name" value="P-loop containing nucleoside triphosphate hydrolases"/>
    <property type="match status" value="1"/>
</dbReference>
<evidence type="ECO:0000313" key="9">
    <source>
        <dbReference type="Proteomes" id="UP000231419"/>
    </source>
</evidence>
<keyword evidence="9" id="KW-1185">Reference proteome</keyword>
<dbReference type="Pfam" id="PF21096">
    <property type="entry name" value="RecA_C"/>
    <property type="match status" value="1"/>
</dbReference>
<accession>A0A2D0ZN04</accession>
<keyword evidence="2" id="KW-0547">Nucleotide-binding</keyword>
<dbReference type="PANTHER" id="PTHR45900:SF1">
    <property type="entry name" value="MITOCHONDRIAL DNA REPAIR PROTEIN RECA HOMOLOG-RELATED"/>
    <property type="match status" value="1"/>
</dbReference>
<dbReference type="GO" id="GO:0006310">
    <property type="term" value="P:DNA recombination"/>
    <property type="evidence" value="ECO:0007669"/>
    <property type="project" value="UniProtKB-KW"/>
</dbReference>
<evidence type="ECO:0000313" key="8">
    <source>
        <dbReference type="EMBL" id="ASZ74919.1"/>
    </source>
</evidence>
<dbReference type="InterPro" id="IPR027417">
    <property type="entry name" value="P-loop_NTPase"/>
</dbReference>
<gene>
    <name evidence="8" type="ORF">SEA_TRINA_105</name>
</gene>
<dbReference type="OrthoDB" id="5186at10239"/>
<dbReference type="Gene3D" id="3.30.250.10">
    <property type="entry name" value="RecA protein, C-terminal domain"/>
    <property type="match status" value="1"/>
</dbReference>
<evidence type="ECO:0000259" key="7">
    <source>
        <dbReference type="Pfam" id="PF21096"/>
    </source>
</evidence>
<comment type="similarity">
    <text evidence="1">Belongs to the RecA family.</text>
</comment>
<dbReference type="EMBL" id="MF668286">
    <property type="protein sequence ID" value="ASZ74919.1"/>
    <property type="molecule type" value="Genomic_DNA"/>
</dbReference>
<keyword evidence="3" id="KW-0067">ATP-binding</keyword>
<dbReference type="GO" id="GO:0005524">
    <property type="term" value="F:ATP binding"/>
    <property type="evidence" value="ECO:0007669"/>
    <property type="project" value="UniProtKB-KW"/>
</dbReference>
<sequence>MSNKDDFLARLNPKLAKAIQTAEEVETIRYPLASIGLTHALGGGIGAGRVGTIFGNQSAGKSMLTLQSIGELQKAGLVCAFADVEGTYDKEFGAKLGINNSELFLTRSKSSGRLSDTIIPWIEAELDLLIIDSISDILPESFVDKDGTIKDADDRKQIGAQAKAITNMINAIHYSNKKTAVLLLSQTTTKMETWGTVQVPHGGNKVLFGSSQIVKLQSSNTYDKAKKRSIPQGNKMVEQLIGRPVEAKVEKNKLGNQSTTAKYNIYYAGDHIGIDQVDEMLTLGVQFGTVKQSGSWFSYGEDVSAQGQDKLAAIVRKDHDLRLQIKSDLEQAMNEKPAEAEAEEETVDLMEITMSDEPSLKLATKKEM</sequence>
<dbReference type="Gene3D" id="3.40.50.300">
    <property type="entry name" value="P-loop containing nucleotide triphosphate hydrolases"/>
    <property type="match status" value="1"/>
</dbReference>
<dbReference type="GO" id="GO:0003697">
    <property type="term" value="F:single-stranded DNA binding"/>
    <property type="evidence" value="ECO:0007669"/>
    <property type="project" value="InterPro"/>
</dbReference>
<keyword evidence="4" id="KW-0238">DNA-binding</keyword>
<dbReference type="InterPro" id="IPR013765">
    <property type="entry name" value="DNA_recomb/repair_RecA"/>
</dbReference>